<keyword evidence="1" id="KW-0238">DNA-binding</keyword>
<dbReference type="RefSeq" id="WP_163179762.1">
    <property type="nucleotide sequence ID" value="NZ_JAAIWM010000003.1"/>
</dbReference>
<dbReference type="GO" id="GO:0005829">
    <property type="term" value="C:cytosol"/>
    <property type="evidence" value="ECO:0007669"/>
    <property type="project" value="TreeGrafter"/>
</dbReference>
<dbReference type="InterPro" id="IPR001387">
    <property type="entry name" value="Cro/C1-type_HTH"/>
</dbReference>
<reference evidence="3 4" key="1">
    <citation type="submission" date="2020-02" db="EMBL/GenBank/DDBJ databases">
        <title>Bacillus aquiflavi sp. nov., isolated from yellow water of strong flavor Chinese baijiu in Yibin region of China.</title>
        <authorList>
            <person name="Xie J."/>
        </authorList>
    </citation>
    <scope>NUCLEOTIDE SEQUENCE [LARGE SCALE GENOMIC DNA]</scope>
    <source>
        <strain evidence="3 4">SA4</strain>
    </source>
</reference>
<sequence>MEGNRVREIREQKGLSLNKLAKITGISKSYLSFIERGKQTNPSVTIVKKIANALEIPMNELLYELKVRNKDSIDEKIHNVIHELSKIEISEKEFTQFKNMLYSIKEEVENSV</sequence>
<dbReference type="GO" id="GO:0003700">
    <property type="term" value="F:DNA-binding transcription factor activity"/>
    <property type="evidence" value="ECO:0007669"/>
    <property type="project" value="TreeGrafter"/>
</dbReference>
<dbReference type="PROSITE" id="PS50943">
    <property type="entry name" value="HTH_CROC1"/>
    <property type="match status" value="1"/>
</dbReference>
<dbReference type="PANTHER" id="PTHR46797">
    <property type="entry name" value="HTH-TYPE TRANSCRIPTIONAL REGULATOR"/>
    <property type="match status" value="1"/>
</dbReference>
<protein>
    <submittedName>
        <fullName evidence="3">Helix-turn-helix transcriptional regulator</fullName>
    </submittedName>
</protein>
<dbReference type="AlphaFoldDB" id="A0A6M0Q7J3"/>
<dbReference type="InterPro" id="IPR010982">
    <property type="entry name" value="Lambda_DNA-bd_dom_sf"/>
</dbReference>
<dbReference type="GO" id="GO:0003677">
    <property type="term" value="F:DNA binding"/>
    <property type="evidence" value="ECO:0007669"/>
    <property type="project" value="UniProtKB-KW"/>
</dbReference>
<evidence type="ECO:0000259" key="2">
    <source>
        <dbReference type="PROSITE" id="PS50943"/>
    </source>
</evidence>
<evidence type="ECO:0000313" key="3">
    <source>
        <dbReference type="EMBL" id="NEY72311.1"/>
    </source>
</evidence>
<gene>
    <name evidence="3" type="ORF">G4D63_11295</name>
</gene>
<name>A0A6M0Q7J3_9BACI</name>
<dbReference type="Pfam" id="PF01381">
    <property type="entry name" value="HTH_3"/>
    <property type="match status" value="1"/>
</dbReference>
<proteinExistence type="predicted"/>
<dbReference type="PANTHER" id="PTHR46797:SF1">
    <property type="entry name" value="METHYLPHOSPHONATE SYNTHASE"/>
    <property type="match status" value="1"/>
</dbReference>
<evidence type="ECO:0000313" key="4">
    <source>
        <dbReference type="Proteomes" id="UP000481043"/>
    </source>
</evidence>
<dbReference type="EMBL" id="JAAIWM010000003">
    <property type="protein sequence ID" value="NEY72311.1"/>
    <property type="molecule type" value="Genomic_DNA"/>
</dbReference>
<dbReference type="SMART" id="SM00530">
    <property type="entry name" value="HTH_XRE"/>
    <property type="match status" value="1"/>
</dbReference>
<feature type="domain" description="HTH cro/C1-type" evidence="2">
    <location>
        <begin position="6"/>
        <end position="61"/>
    </location>
</feature>
<accession>A0A6M0Q7J3</accession>
<dbReference type="InterPro" id="IPR050807">
    <property type="entry name" value="TransReg_Diox_bact_type"/>
</dbReference>
<dbReference type="Gene3D" id="1.10.260.40">
    <property type="entry name" value="lambda repressor-like DNA-binding domains"/>
    <property type="match status" value="1"/>
</dbReference>
<dbReference type="CDD" id="cd00093">
    <property type="entry name" value="HTH_XRE"/>
    <property type="match status" value="1"/>
</dbReference>
<dbReference type="Proteomes" id="UP000481043">
    <property type="component" value="Unassembled WGS sequence"/>
</dbReference>
<comment type="caution">
    <text evidence="3">The sequence shown here is derived from an EMBL/GenBank/DDBJ whole genome shotgun (WGS) entry which is preliminary data.</text>
</comment>
<keyword evidence="4" id="KW-1185">Reference proteome</keyword>
<organism evidence="3 4">
    <name type="scientific">Bacillus mesophilus</name>
    <dbReference type="NCBI Taxonomy" id="1808955"/>
    <lineage>
        <taxon>Bacteria</taxon>
        <taxon>Bacillati</taxon>
        <taxon>Bacillota</taxon>
        <taxon>Bacilli</taxon>
        <taxon>Bacillales</taxon>
        <taxon>Bacillaceae</taxon>
        <taxon>Bacillus</taxon>
    </lineage>
</organism>
<dbReference type="SUPFAM" id="SSF47413">
    <property type="entry name" value="lambda repressor-like DNA-binding domains"/>
    <property type="match status" value="1"/>
</dbReference>
<evidence type="ECO:0000256" key="1">
    <source>
        <dbReference type="ARBA" id="ARBA00023125"/>
    </source>
</evidence>